<dbReference type="Pfam" id="PF11319">
    <property type="entry name" value="VasI"/>
    <property type="match status" value="1"/>
</dbReference>
<proteinExistence type="predicted"/>
<organism evidence="2">
    <name type="scientific">Salmonella enterica subsp. houtenae serovar 21:z4,z23:-</name>
    <dbReference type="NCBI Taxonomy" id="1967606"/>
    <lineage>
        <taxon>Bacteria</taxon>
        <taxon>Pseudomonadati</taxon>
        <taxon>Pseudomonadota</taxon>
        <taxon>Gammaproteobacteria</taxon>
        <taxon>Enterobacterales</taxon>
        <taxon>Enterobacteriaceae</taxon>
        <taxon>Salmonella</taxon>
    </lineage>
</organism>
<name>A0A752IUH7_SALHO</name>
<dbReference type="InterPro" id="IPR017738">
    <property type="entry name" value="T6SS-assoc_VCA0118"/>
</dbReference>
<reference evidence="2" key="1">
    <citation type="journal article" date="2018" name="Genome Biol.">
        <title>SKESA: strategic k-mer extension for scrupulous assemblies.</title>
        <authorList>
            <person name="Souvorov A."/>
            <person name="Agarwala R."/>
            <person name="Lipman D.J."/>
        </authorList>
    </citation>
    <scope>NUCLEOTIDE SEQUENCE</scope>
    <source>
        <strain evidence="2">34-87</strain>
    </source>
</reference>
<gene>
    <name evidence="2" type="primary">tagO</name>
    <name evidence="2" type="ORF">GNA48_004331</name>
</gene>
<keyword evidence="1" id="KW-0732">Signal</keyword>
<evidence type="ECO:0000313" key="2">
    <source>
        <dbReference type="EMBL" id="HAF7513432.1"/>
    </source>
</evidence>
<dbReference type="NCBIfam" id="TIGR03360">
    <property type="entry name" value="VI_minor_1"/>
    <property type="match status" value="1"/>
</dbReference>
<dbReference type="EMBL" id="DAAWEP010000033">
    <property type="protein sequence ID" value="HAF7513432.1"/>
    <property type="molecule type" value="Genomic_DNA"/>
</dbReference>
<comment type="caution">
    <text evidence="2">The sequence shown here is derived from an EMBL/GenBank/DDBJ whole genome shotgun (WGS) entry which is preliminary data.</text>
</comment>
<reference evidence="2" key="2">
    <citation type="submission" date="2018-07" db="EMBL/GenBank/DDBJ databases">
        <authorList>
            <consortium name="NCBI Pathogen Detection Project"/>
        </authorList>
    </citation>
    <scope>NUCLEOTIDE SEQUENCE</scope>
    <source>
        <strain evidence="2">34-87</strain>
    </source>
</reference>
<feature type="signal peptide" evidence="1">
    <location>
        <begin position="1"/>
        <end position="26"/>
    </location>
</feature>
<sequence>MSHAHVFRYFALLAALAALAASAAQATVQQEQPVPGIALAAAAATAADIRAITGADAQATLNAMTACRKEPAALERLDCYDHILAPEQPEGFAGALAKARYEGEAWKRAFEQEKQRPDNSTALMITQTPGERPTVIITTPAIGNVPPRPVLMFSCVDNITRMQVALVHAMTPNDIDITLTTDTGRFQSHWFIRENGTLLESSRGLSGIDEIKQLFGAKTLTIDTGTGSAAGKLTFNIDGLAKTIAPLRDACHWAGE</sequence>
<protein>
    <submittedName>
        <fullName evidence="2">Type VI secretion system-associated protein TagO</fullName>
    </submittedName>
</protein>
<feature type="chain" id="PRO_5028114170" evidence="1">
    <location>
        <begin position="27"/>
        <end position="256"/>
    </location>
</feature>
<evidence type="ECO:0000256" key="1">
    <source>
        <dbReference type="SAM" id="SignalP"/>
    </source>
</evidence>
<accession>A0A752IUH7</accession>
<dbReference type="AlphaFoldDB" id="A0A752IUH7"/>